<dbReference type="InterPro" id="IPR038763">
    <property type="entry name" value="DHH_sf"/>
</dbReference>
<dbReference type="InterPro" id="IPR003156">
    <property type="entry name" value="DHHA1_dom"/>
</dbReference>
<evidence type="ECO:0000259" key="2">
    <source>
        <dbReference type="Pfam" id="PF02272"/>
    </source>
</evidence>
<protein>
    <submittedName>
        <fullName evidence="3">Bifunctional oligoribonuclease/PAP phosphatase NrnA</fullName>
    </submittedName>
</protein>
<feature type="domain" description="DDH" evidence="1">
    <location>
        <begin position="13"/>
        <end position="152"/>
    </location>
</feature>
<dbReference type="PANTHER" id="PTHR47618:SF1">
    <property type="entry name" value="BIFUNCTIONAL OLIGORIBONUCLEASE AND PAP PHOSPHATASE NRNA"/>
    <property type="match status" value="1"/>
</dbReference>
<dbReference type="EMBL" id="JACOPG010000001">
    <property type="protein sequence ID" value="MBC5685238.1"/>
    <property type="molecule type" value="Genomic_DNA"/>
</dbReference>
<organism evidence="3 4">
    <name type="scientific">Roseburia lenta</name>
    <dbReference type="NCBI Taxonomy" id="2763061"/>
    <lineage>
        <taxon>Bacteria</taxon>
        <taxon>Bacillati</taxon>
        <taxon>Bacillota</taxon>
        <taxon>Clostridia</taxon>
        <taxon>Lachnospirales</taxon>
        <taxon>Lachnospiraceae</taxon>
        <taxon>Roseburia</taxon>
    </lineage>
</organism>
<proteinExistence type="predicted"/>
<dbReference type="InterPro" id="IPR001667">
    <property type="entry name" value="DDH_dom"/>
</dbReference>
<dbReference type="Gene3D" id="3.90.1640.10">
    <property type="entry name" value="inorganic pyrophosphatase (n-terminal core)"/>
    <property type="match status" value="1"/>
</dbReference>
<evidence type="ECO:0000313" key="4">
    <source>
        <dbReference type="Proteomes" id="UP000643810"/>
    </source>
</evidence>
<dbReference type="RefSeq" id="WP_178010874.1">
    <property type="nucleotide sequence ID" value="NZ_JACOPG010000001.1"/>
</dbReference>
<dbReference type="InterPro" id="IPR051319">
    <property type="entry name" value="Oligoribo/pAp-PDE_c-di-AMP_PDE"/>
</dbReference>
<keyword evidence="4" id="KW-1185">Reference proteome</keyword>
<name>A0ABR7GCS5_9FIRM</name>
<dbReference type="Pfam" id="PF01368">
    <property type="entry name" value="DHH"/>
    <property type="match status" value="1"/>
</dbReference>
<dbReference type="PANTHER" id="PTHR47618">
    <property type="entry name" value="BIFUNCTIONAL OLIGORIBONUCLEASE AND PAP PHOSPHATASE NRNA"/>
    <property type="match status" value="1"/>
</dbReference>
<feature type="domain" description="DHHA1" evidence="2">
    <location>
        <begin position="228"/>
        <end position="314"/>
    </location>
</feature>
<sequence>MQLDQELQNVSSVAIAGHIRPDGDCVGSCLATYNYITTYYPQVKVCVFLEPIPRIFQFLQGADKILEAKDSEESFDLCIVLDCGDATRLGDAVKFFETAKRTICIDHHVSNQAFADKNKIVADASSASELVYDSMDPAKITKEIAECIYTGMIHDTGVFQYSCTSSHTMEVAGCLMDLGIDYPTIVDKTFYEKTFAQNKILGQALLKSRLYEDAECIASVITQEEMAEFSVLPKHLDGIVSQLRMTKEAEVAIFLYGLEPGAYKVSTRCKGDRVDLSQIAMKYHGGGHKKAAGFTVEGDDPWALIDGIVTDVKEQLAQ</sequence>
<reference evidence="3 4" key="1">
    <citation type="submission" date="2020-08" db="EMBL/GenBank/DDBJ databases">
        <title>Genome public.</title>
        <authorList>
            <person name="Liu C."/>
            <person name="Sun Q."/>
        </authorList>
    </citation>
    <scope>NUCLEOTIDE SEQUENCE [LARGE SCALE GENOMIC DNA]</scope>
    <source>
        <strain evidence="3 4">NSJ-9</strain>
    </source>
</reference>
<dbReference type="Pfam" id="PF02272">
    <property type="entry name" value="DHHA1"/>
    <property type="match status" value="1"/>
</dbReference>
<evidence type="ECO:0000313" key="3">
    <source>
        <dbReference type="EMBL" id="MBC5685238.1"/>
    </source>
</evidence>
<gene>
    <name evidence="3" type="ORF">H8R94_01185</name>
</gene>
<comment type="caution">
    <text evidence="3">The sequence shown here is derived from an EMBL/GenBank/DDBJ whole genome shotgun (WGS) entry which is preliminary data.</text>
</comment>
<dbReference type="Gene3D" id="3.10.310.30">
    <property type="match status" value="1"/>
</dbReference>
<evidence type="ECO:0000259" key="1">
    <source>
        <dbReference type="Pfam" id="PF01368"/>
    </source>
</evidence>
<dbReference type="SUPFAM" id="SSF64182">
    <property type="entry name" value="DHH phosphoesterases"/>
    <property type="match status" value="1"/>
</dbReference>
<accession>A0ABR7GCS5</accession>
<dbReference type="Proteomes" id="UP000643810">
    <property type="component" value="Unassembled WGS sequence"/>
</dbReference>